<dbReference type="GO" id="GO:0005737">
    <property type="term" value="C:cytoplasm"/>
    <property type="evidence" value="ECO:0007669"/>
    <property type="project" value="TreeGrafter"/>
</dbReference>
<comment type="caution">
    <text evidence="2">The sequence shown here is derived from an EMBL/GenBank/DDBJ whole genome shotgun (WGS) entry which is preliminary data.</text>
</comment>
<dbReference type="PANTHER" id="PTHR13369:SF3">
    <property type="entry name" value="METHYLTRANSFERASE DOMAIN-CONTAINING PROTEIN"/>
    <property type="match status" value="1"/>
</dbReference>
<dbReference type="InterPro" id="IPR029063">
    <property type="entry name" value="SAM-dependent_MTases_sf"/>
</dbReference>
<dbReference type="AlphaFoldDB" id="A0A933L032"/>
<dbReference type="CDD" id="cd02440">
    <property type="entry name" value="AdoMet_MTases"/>
    <property type="match status" value="1"/>
</dbReference>
<feature type="domain" description="Methyltransferase" evidence="1">
    <location>
        <begin position="170"/>
        <end position="305"/>
    </location>
</feature>
<dbReference type="Proteomes" id="UP000782610">
    <property type="component" value="Unassembled WGS sequence"/>
</dbReference>
<keyword evidence="2" id="KW-0489">Methyltransferase</keyword>
<name>A0A933L032_9HYPH</name>
<accession>A0A933L032</accession>
<keyword evidence="2" id="KW-0808">Transferase</keyword>
<dbReference type="InterPro" id="IPR025714">
    <property type="entry name" value="Methyltranfer_dom"/>
</dbReference>
<dbReference type="EMBL" id="JACRAF010000006">
    <property type="protein sequence ID" value="MBI4920652.1"/>
    <property type="molecule type" value="Genomic_DNA"/>
</dbReference>
<dbReference type="GO" id="GO:0032259">
    <property type="term" value="P:methylation"/>
    <property type="evidence" value="ECO:0007669"/>
    <property type="project" value="UniProtKB-KW"/>
</dbReference>
<evidence type="ECO:0000313" key="3">
    <source>
        <dbReference type="Proteomes" id="UP000782610"/>
    </source>
</evidence>
<dbReference type="Pfam" id="PF13679">
    <property type="entry name" value="Methyltransf_32"/>
    <property type="match status" value="1"/>
</dbReference>
<proteinExistence type="predicted"/>
<evidence type="ECO:0000313" key="2">
    <source>
        <dbReference type="EMBL" id="MBI4920652.1"/>
    </source>
</evidence>
<gene>
    <name evidence="2" type="ORF">HY834_02800</name>
</gene>
<evidence type="ECO:0000259" key="1">
    <source>
        <dbReference type="Pfam" id="PF13679"/>
    </source>
</evidence>
<dbReference type="GO" id="GO:0008168">
    <property type="term" value="F:methyltransferase activity"/>
    <property type="evidence" value="ECO:0007669"/>
    <property type="project" value="UniProtKB-KW"/>
</dbReference>
<dbReference type="PANTHER" id="PTHR13369">
    <property type="match status" value="1"/>
</dbReference>
<sequence>MRGTPARRTPIIDTSLSRSDQFFSELETAFGNGSLVKLGLRAYDGTDVALRSIDIKPVIIKRQPQLSFTWHYKTRDVVKNHPWDEALLELKGLVGIEFNLAQMATTAADWSLDFQGKSPRLKQLPPTQTAPVSLAHDRAKVRPIPAGGSIWMRELGVTDKDGKVLPTAQDKFRQINRYVEILGPLLKAIPAGRLSKVVDMGAGKGYLTFAVADYLANTLQSGARTVGVELRPDLVDLCNGIAAKSGLGNLSFVQGSIDAFDGTGASVLIALHACDTATDDAIAKGIAAGAELIVVAPCCHKQIRREIETANAPTPLDYLLKHGIFVERQAEMVTDGIRALILEYFGYSTKVFEFISDVHTPKNVLIVGTRSGRGRYPAILTKVAEAKAMFGIRRHYLEDATGL</sequence>
<organism evidence="2 3">
    <name type="scientific">Devosia nanyangense</name>
    <dbReference type="NCBI Taxonomy" id="1228055"/>
    <lineage>
        <taxon>Bacteria</taxon>
        <taxon>Pseudomonadati</taxon>
        <taxon>Pseudomonadota</taxon>
        <taxon>Alphaproteobacteria</taxon>
        <taxon>Hyphomicrobiales</taxon>
        <taxon>Devosiaceae</taxon>
        <taxon>Devosia</taxon>
    </lineage>
</organism>
<dbReference type="SUPFAM" id="SSF53335">
    <property type="entry name" value="S-adenosyl-L-methionine-dependent methyltransferases"/>
    <property type="match status" value="1"/>
</dbReference>
<dbReference type="Gene3D" id="3.40.50.150">
    <property type="entry name" value="Vaccinia Virus protein VP39"/>
    <property type="match status" value="1"/>
</dbReference>
<reference evidence="2" key="1">
    <citation type="submission" date="2020-07" db="EMBL/GenBank/DDBJ databases">
        <title>Huge and variable diversity of episymbiotic CPR bacteria and DPANN archaea in groundwater ecosystems.</title>
        <authorList>
            <person name="He C.Y."/>
            <person name="Keren R."/>
            <person name="Whittaker M."/>
            <person name="Farag I.F."/>
            <person name="Doudna J."/>
            <person name="Cate J.H.D."/>
            <person name="Banfield J.F."/>
        </authorList>
    </citation>
    <scope>NUCLEOTIDE SEQUENCE</scope>
    <source>
        <strain evidence="2">NC_groundwater_1586_Pr3_B-0.1um_66_15</strain>
    </source>
</reference>
<protein>
    <submittedName>
        <fullName evidence="2">SAM-dependent methyltransferase</fullName>
    </submittedName>
</protein>